<evidence type="ECO:0000256" key="2">
    <source>
        <dbReference type="ARBA" id="ARBA00022722"/>
    </source>
</evidence>
<dbReference type="Gene3D" id="3.40.50.10710">
    <property type="entry name" value="Metallo-hydrolase/oxidoreductase"/>
    <property type="match status" value="1"/>
</dbReference>
<evidence type="ECO:0000256" key="4">
    <source>
        <dbReference type="ARBA" id="ARBA00022884"/>
    </source>
</evidence>
<protein>
    <recommendedName>
        <fullName evidence="6">Metallo-beta-lactamase domain-containing protein</fullName>
    </recommendedName>
</protein>
<dbReference type="GO" id="GO:0003723">
    <property type="term" value="F:RNA binding"/>
    <property type="evidence" value="ECO:0007669"/>
    <property type="project" value="UniProtKB-KW"/>
</dbReference>
<comment type="caution">
    <text evidence="7">The sequence shown here is derived from an EMBL/GenBank/DDBJ whole genome shotgun (WGS) entry which is preliminary data.</text>
</comment>
<dbReference type="SUPFAM" id="SSF56281">
    <property type="entry name" value="Metallo-hydrolase/oxidoreductase"/>
    <property type="match status" value="1"/>
</dbReference>
<reference evidence="8" key="1">
    <citation type="submission" date="2017-09" db="EMBL/GenBank/DDBJ databases">
        <title>Depth-based differentiation of microbial function through sediment-hosted aquifers and enrichment of novel symbionts in the deep terrestrial subsurface.</title>
        <authorList>
            <person name="Probst A.J."/>
            <person name="Ladd B."/>
            <person name="Jarett J.K."/>
            <person name="Geller-Mcgrath D.E."/>
            <person name="Sieber C.M.K."/>
            <person name="Emerson J.B."/>
            <person name="Anantharaman K."/>
            <person name="Thomas B.C."/>
            <person name="Malmstrom R."/>
            <person name="Stieglmeier M."/>
            <person name="Klingl A."/>
            <person name="Woyke T."/>
            <person name="Ryan C.M."/>
            <person name="Banfield J.F."/>
        </authorList>
    </citation>
    <scope>NUCLEOTIDE SEQUENCE [LARGE SCALE GENOMIC DNA]</scope>
</reference>
<dbReference type="InterPro" id="IPR041636">
    <property type="entry name" value="RNase_J_C"/>
</dbReference>
<dbReference type="Pfam" id="PF17770">
    <property type="entry name" value="RNase_J_C"/>
    <property type="match status" value="1"/>
</dbReference>
<proteinExistence type="predicted"/>
<evidence type="ECO:0000256" key="5">
    <source>
        <dbReference type="SAM" id="MobiDB-lite"/>
    </source>
</evidence>
<evidence type="ECO:0000256" key="3">
    <source>
        <dbReference type="ARBA" id="ARBA00022839"/>
    </source>
</evidence>
<keyword evidence="3" id="KW-0378">Hydrolase</keyword>
<keyword evidence="4" id="KW-0694">RNA-binding</keyword>
<dbReference type="InterPro" id="IPR004613">
    <property type="entry name" value="RNase_J"/>
</dbReference>
<dbReference type="Gene3D" id="3.10.20.580">
    <property type="match status" value="1"/>
</dbReference>
<dbReference type="GO" id="GO:0046872">
    <property type="term" value="F:metal ion binding"/>
    <property type="evidence" value="ECO:0007669"/>
    <property type="project" value="InterPro"/>
</dbReference>
<dbReference type="InterPro" id="IPR036866">
    <property type="entry name" value="RibonucZ/Hydroxyglut_hydro"/>
</dbReference>
<dbReference type="InterPro" id="IPR001279">
    <property type="entry name" value="Metallo-B-lactamas"/>
</dbReference>
<keyword evidence="1" id="KW-0963">Cytoplasm</keyword>
<dbReference type="InterPro" id="IPR042173">
    <property type="entry name" value="RNase_J_2"/>
</dbReference>
<accession>A0A2M6WL28</accession>
<keyword evidence="3" id="KW-0269">Exonuclease</keyword>
<sequence length="646" mass="72469">MFIRKPQLKTTANKTNAPANFPATFGEQKNMHDPKRPASAKPADFLRRRSRKSRTQNTPARPPSFTRGSLQPIRSSRPQKIERLRRPAIKDGSNNLKIYCLGGQEEVGRNCTVFEYGDDIVMLDMGIQFPDEDMPGIDYIIPNVASLENKKNKIRGVIFSHGHLDHIGAAPMLLEQLGNPTIIGRQLTLALIKNRQEDYKRGTAVKLKTIVVQSLAQTLALGKFKISFFPVEHSIMDAVGVIIQTPQATVIHPGDWALEPNPVEGQAVSYEHLAKLPSPRILMLESLGATKLKERVSNKTTNENIERLIDSAPGRIIIGTFSSQIELVKHILEYAEKIGKKVALDGYSMKMNIEISKELGYVKAHKTTFIGVEKIHEHPDNKIIVICTGAQGESNASFARIVNNNHRYIQIQRNDSVVFSSSIIPGNEATVQKLKDQVYHLTENVYHTEIMDVHSSGHSTAEDIKEVLRQIKPDYFLPVYANYYMLVEAKKIALRSGFLSSKIFVLSNGEILEFKDGKPKLAKEKVNTDYVMVDGLGIGDISEIVLRDRQVMSEDGMIVVIATIYSKTGELVGNPDIISRGFIHMKENKKLVEDTRLKVKEIVTSGETSTKADENFIKNKLRNTLGEFLFRKTQRRPMVLPVIIKV</sequence>
<evidence type="ECO:0000313" key="7">
    <source>
        <dbReference type="EMBL" id="PIT93476.1"/>
    </source>
</evidence>
<gene>
    <name evidence="7" type="ORF">COU00_04190</name>
</gene>
<feature type="compositionally biased region" description="Polar residues" evidence="5">
    <location>
        <begin position="8"/>
        <end position="18"/>
    </location>
</feature>
<evidence type="ECO:0000313" key="8">
    <source>
        <dbReference type="Proteomes" id="UP000229335"/>
    </source>
</evidence>
<dbReference type="InterPro" id="IPR055132">
    <property type="entry name" value="RNase_J_b_CASP"/>
</dbReference>
<feature type="region of interest" description="Disordered" evidence="5">
    <location>
        <begin position="1"/>
        <end position="81"/>
    </location>
</feature>
<evidence type="ECO:0000256" key="1">
    <source>
        <dbReference type="ARBA" id="ARBA00022490"/>
    </source>
</evidence>
<dbReference type="SMART" id="SM00849">
    <property type="entry name" value="Lactamase_B"/>
    <property type="match status" value="1"/>
</dbReference>
<feature type="domain" description="Metallo-beta-lactamase" evidence="6">
    <location>
        <begin position="108"/>
        <end position="287"/>
    </location>
</feature>
<feature type="compositionally biased region" description="Polar residues" evidence="5">
    <location>
        <begin position="66"/>
        <end position="78"/>
    </location>
</feature>
<dbReference type="GO" id="GO:0004527">
    <property type="term" value="F:exonuclease activity"/>
    <property type="evidence" value="ECO:0007669"/>
    <property type="project" value="UniProtKB-KW"/>
</dbReference>
<dbReference type="PANTHER" id="PTHR43694">
    <property type="entry name" value="RIBONUCLEASE J"/>
    <property type="match status" value="1"/>
</dbReference>
<dbReference type="Gene3D" id="3.60.15.10">
    <property type="entry name" value="Ribonuclease Z/Hydroxyacylglutathione hydrolase-like"/>
    <property type="match status" value="1"/>
</dbReference>
<evidence type="ECO:0000259" key="6">
    <source>
        <dbReference type="SMART" id="SM00849"/>
    </source>
</evidence>
<dbReference type="CDD" id="cd07714">
    <property type="entry name" value="RNaseJ_MBL-fold"/>
    <property type="match status" value="1"/>
</dbReference>
<dbReference type="Proteomes" id="UP000229335">
    <property type="component" value="Unassembled WGS sequence"/>
</dbReference>
<dbReference type="Pfam" id="PF00753">
    <property type="entry name" value="Lactamase_B"/>
    <property type="match status" value="1"/>
</dbReference>
<dbReference type="PANTHER" id="PTHR43694:SF1">
    <property type="entry name" value="RIBONUCLEASE J"/>
    <property type="match status" value="1"/>
</dbReference>
<dbReference type="EMBL" id="PFAS01000074">
    <property type="protein sequence ID" value="PIT93476.1"/>
    <property type="molecule type" value="Genomic_DNA"/>
</dbReference>
<keyword evidence="2" id="KW-0540">Nuclease</keyword>
<dbReference type="AlphaFoldDB" id="A0A2M6WL28"/>
<organism evidence="7 8">
    <name type="scientific">Candidatus Falkowbacteria bacterium CG10_big_fil_rev_8_21_14_0_10_43_11</name>
    <dbReference type="NCBI Taxonomy" id="1974568"/>
    <lineage>
        <taxon>Bacteria</taxon>
        <taxon>Candidatus Falkowiibacteriota</taxon>
    </lineage>
</organism>
<name>A0A2M6WL28_9BACT</name>
<dbReference type="Pfam" id="PF22505">
    <property type="entry name" value="RNase_J_b_CASP"/>
    <property type="match status" value="1"/>
</dbReference>
<dbReference type="NCBIfam" id="TIGR00649">
    <property type="entry name" value="MG423"/>
    <property type="match status" value="1"/>
</dbReference>